<proteinExistence type="predicted"/>
<reference evidence="1" key="1">
    <citation type="journal article" date="2020" name="Stud. Mycol.">
        <title>101 Dothideomycetes genomes: a test case for predicting lifestyles and emergence of pathogens.</title>
        <authorList>
            <person name="Haridas S."/>
            <person name="Albert R."/>
            <person name="Binder M."/>
            <person name="Bloem J."/>
            <person name="Labutti K."/>
            <person name="Salamov A."/>
            <person name="Andreopoulos B."/>
            <person name="Baker S."/>
            <person name="Barry K."/>
            <person name="Bills G."/>
            <person name="Bluhm B."/>
            <person name="Cannon C."/>
            <person name="Castanera R."/>
            <person name="Culley D."/>
            <person name="Daum C."/>
            <person name="Ezra D."/>
            <person name="Gonzalez J."/>
            <person name="Henrissat B."/>
            <person name="Kuo A."/>
            <person name="Liang C."/>
            <person name="Lipzen A."/>
            <person name="Lutzoni F."/>
            <person name="Magnuson J."/>
            <person name="Mondo S."/>
            <person name="Nolan M."/>
            <person name="Ohm R."/>
            <person name="Pangilinan J."/>
            <person name="Park H.-J."/>
            <person name="Ramirez L."/>
            <person name="Alfaro M."/>
            <person name="Sun H."/>
            <person name="Tritt A."/>
            <person name="Yoshinaga Y."/>
            <person name="Zwiers L.-H."/>
            <person name="Turgeon B."/>
            <person name="Goodwin S."/>
            <person name="Spatafora J."/>
            <person name="Crous P."/>
            <person name="Grigoriev I."/>
        </authorList>
    </citation>
    <scope>NUCLEOTIDE SEQUENCE</scope>
    <source>
        <strain evidence="1">CBS 119687</strain>
    </source>
</reference>
<evidence type="ECO:0000313" key="2">
    <source>
        <dbReference type="Proteomes" id="UP000799771"/>
    </source>
</evidence>
<dbReference type="Proteomes" id="UP000799771">
    <property type="component" value="Unassembled WGS sequence"/>
</dbReference>
<organism evidence="1 2">
    <name type="scientific">Dothidotthia symphoricarpi CBS 119687</name>
    <dbReference type="NCBI Taxonomy" id="1392245"/>
    <lineage>
        <taxon>Eukaryota</taxon>
        <taxon>Fungi</taxon>
        <taxon>Dikarya</taxon>
        <taxon>Ascomycota</taxon>
        <taxon>Pezizomycotina</taxon>
        <taxon>Dothideomycetes</taxon>
        <taxon>Pleosporomycetidae</taxon>
        <taxon>Pleosporales</taxon>
        <taxon>Dothidotthiaceae</taxon>
        <taxon>Dothidotthia</taxon>
    </lineage>
</organism>
<dbReference type="AlphaFoldDB" id="A0A6A6AW79"/>
<dbReference type="RefSeq" id="XP_033529178.1">
    <property type="nucleotide sequence ID" value="XM_033667157.1"/>
</dbReference>
<gene>
    <name evidence="1" type="ORF">P153DRAFT_362524</name>
</gene>
<dbReference type="GeneID" id="54407589"/>
<dbReference type="EMBL" id="ML977497">
    <property type="protein sequence ID" value="KAF2134791.1"/>
    <property type="molecule type" value="Genomic_DNA"/>
</dbReference>
<name>A0A6A6AW79_9PLEO</name>
<accession>A0A6A6AW79</accession>
<evidence type="ECO:0000313" key="1">
    <source>
        <dbReference type="EMBL" id="KAF2134791.1"/>
    </source>
</evidence>
<keyword evidence="2" id="KW-1185">Reference proteome</keyword>
<protein>
    <submittedName>
        <fullName evidence="1">Uncharacterized protein</fullName>
    </submittedName>
</protein>
<dbReference type="OrthoDB" id="3796140at2759"/>
<sequence>MAGKNNHRIRDAKKRRRTLANKSRLHITAHPHGLRTLKPSARKQLERDRAPGLWIYPWYLDPTRQPQARQYPHASLLGLPAELRQRVLYESFDVQDLRVDGRRWTEADRRDVTWAGTTKTMKLRRMDQGIPKHLELTRSEGGLVVVLGRRIAQMCRVAPLVRSDMLYVGKMWERDLKSYVERELCDVQMHGLSLPVVAAGSQWLVDVETEQRTRKKGTCVEIYAGRKHRPPKCWYCTERHRGGDSVCPMARRDPERWGEMTKKVGGKRGGVRLCRVFKGRKIVFRDEEA</sequence>